<feature type="compositionally biased region" description="Basic residues" evidence="1">
    <location>
        <begin position="120"/>
        <end position="131"/>
    </location>
</feature>
<gene>
    <name evidence="2" type="ORF">MCOR_4184</name>
</gene>
<proteinExistence type="predicted"/>
<organism evidence="2 3">
    <name type="scientific">Mytilus coruscus</name>
    <name type="common">Sea mussel</name>
    <dbReference type="NCBI Taxonomy" id="42192"/>
    <lineage>
        <taxon>Eukaryota</taxon>
        <taxon>Metazoa</taxon>
        <taxon>Spiralia</taxon>
        <taxon>Lophotrochozoa</taxon>
        <taxon>Mollusca</taxon>
        <taxon>Bivalvia</taxon>
        <taxon>Autobranchia</taxon>
        <taxon>Pteriomorphia</taxon>
        <taxon>Mytilida</taxon>
        <taxon>Mytiloidea</taxon>
        <taxon>Mytilidae</taxon>
        <taxon>Mytilinae</taxon>
        <taxon>Mytilus</taxon>
    </lineage>
</organism>
<dbReference type="AlphaFoldDB" id="A0A6J8A849"/>
<protein>
    <submittedName>
        <fullName evidence="2">Uncharacterized protein</fullName>
    </submittedName>
</protein>
<evidence type="ECO:0000256" key="1">
    <source>
        <dbReference type="SAM" id="MobiDB-lite"/>
    </source>
</evidence>
<dbReference type="EMBL" id="CACVKT020000743">
    <property type="protein sequence ID" value="CAC5362417.1"/>
    <property type="molecule type" value="Genomic_DNA"/>
</dbReference>
<evidence type="ECO:0000313" key="2">
    <source>
        <dbReference type="EMBL" id="CAC5362417.1"/>
    </source>
</evidence>
<sequence>MNYSNQLTYTYQIYKETVNRFWGDQECVRSVKPMQRKRRGKVKWIDSTNPKKIIQKTCSQLRGNTTKIKHKRSNVLLKITDQQVRFFIHSQTVEDNIVLSQREENFIKEFSGAEESLLNIHRKNNKSRRTSSKNSKQKTPFKVNTTEKDIYENEEHRIPLRVNMTEMKPKVILVRTGCVESLINDICEVFKFAKNEIMVSFYGRLVCSSVLERIQPNDDVTILMKVKGGMMGEVVAITRDSSVDNMTEWLKML</sequence>
<name>A0A6J8A849_MYTCO</name>
<evidence type="ECO:0000313" key="3">
    <source>
        <dbReference type="Proteomes" id="UP000507470"/>
    </source>
</evidence>
<keyword evidence="3" id="KW-1185">Reference proteome</keyword>
<reference evidence="2 3" key="1">
    <citation type="submission" date="2020-06" db="EMBL/GenBank/DDBJ databases">
        <authorList>
            <person name="Li R."/>
            <person name="Bekaert M."/>
        </authorList>
    </citation>
    <scope>NUCLEOTIDE SEQUENCE [LARGE SCALE GENOMIC DNA]</scope>
    <source>
        <strain evidence="3">wild</strain>
    </source>
</reference>
<dbReference type="Proteomes" id="UP000507470">
    <property type="component" value="Unassembled WGS sequence"/>
</dbReference>
<accession>A0A6J8A849</accession>
<feature type="region of interest" description="Disordered" evidence="1">
    <location>
        <begin position="120"/>
        <end position="141"/>
    </location>
</feature>